<evidence type="ECO:0000256" key="7">
    <source>
        <dbReference type="ARBA" id="ARBA00023173"/>
    </source>
</evidence>
<evidence type="ECO:0000256" key="1">
    <source>
        <dbReference type="ARBA" id="ARBA00004141"/>
    </source>
</evidence>
<keyword evidence="5" id="KW-0406">Ion transport</keyword>
<proteinExistence type="predicted"/>
<keyword evidence="3 10" id="KW-0812">Transmembrane</keyword>
<dbReference type="GO" id="GO:0034707">
    <property type="term" value="C:chloride channel complex"/>
    <property type="evidence" value="ECO:0007669"/>
    <property type="project" value="UniProtKB-KW"/>
</dbReference>
<keyword evidence="6 10" id="KW-0472">Membrane</keyword>
<feature type="transmembrane region" description="Helical" evidence="10">
    <location>
        <begin position="408"/>
        <end position="428"/>
    </location>
</feature>
<feature type="transmembrane region" description="Helical" evidence="10">
    <location>
        <begin position="63"/>
        <end position="85"/>
    </location>
</feature>
<dbReference type="PANTHER" id="PTHR43427:SF6">
    <property type="entry name" value="CHLORIDE CHANNEL PROTEIN CLC-E"/>
    <property type="match status" value="1"/>
</dbReference>
<dbReference type="EMBL" id="CP011859">
    <property type="protein sequence ID" value="AQY21171.1"/>
    <property type="molecule type" value="Genomic_DNA"/>
</dbReference>
<dbReference type="CDD" id="cd01034">
    <property type="entry name" value="EriC_like"/>
    <property type="match status" value="1"/>
</dbReference>
<feature type="transmembrane region" description="Helical" evidence="10">
    <location>
        <begin position="349"/>
        <end position="370"/>
    </location>
</feature>
<dbReference type="GO" id="GO:0005254">
    <property type="term" value="F:chloride channel activity"/>
    <property type="evidence" value="ECO:0007669"/>
    <property type="project" value="UniProtKB-KW"/>
</dbReference>
<organism evidence="11 12">
    <name type="scientific">Riemerella anatipestifer</name>
    <name type="common">Moraxella anatipestifer</name>
    <dbReference type="NCBI Taxonomy" id="34085"/>
    <lineage>
        <taxon>Bacteria</taxon>
        <taxon>Pseudomonadati</taxon>
        <taxon>Bacteroidota</taxon>
        <taxon>Flavobacteriia</taxon>
        <taxon>Flavobacteriales</taxon>
        <taxon>Weeksellaceae</taxon>
        <taxon>Riemerella</taxon>
    </lineage>
</organism>
<dbReference type="Gene3D" id="1.10.3080.10">
    <property type="entry name" value="Clc chloride channel"/>
    <property type="match status" value="1"/>
</dbReference>
<evidence type="ECO:0000256" key="4">
    <source>
        <dbReference type="ARBA" id="ARBA00022989"/>
    </source>
</evidence>
<comment type="subcellular location">
    <subcellularLocation>
        <location evidence="1">Membrane</location>
        <topology evidence="1">Multi-pass membrane protein</topology>
    </subcellularLocation>
</comment>
<dbReference type="RefSeq" id="WP_079206357.1">
    <property type="nucleotide sequence ID" value="NZ_CP011859.1"/>
</dbReference>
<keyword evidence="2" id="KW-0813">Transport</keyword>
<dbReference type="SUPFAM" id="SSF81340">
    <property type="entry name" value="Clc chloride channel"/>
    <property type="match status" value="1"/>
</dbReference>
<evidence type="ECO:0000256" key="2">
    <source>
        <dbReference type="ARBA" id="ARBA00022448"/>
    </source>
</evidence>
<evidence type="ECO:0000256" key="5">
    <source>
        <dbReference type="ARBA" id="ARBA00023065"/>
    </source>
</evidence>
<feature type="transmembrane region" description="Helical" evidence="10">
    <location>
        <begin position="285"/>
        <end position="302"/>
    </location>
</feature>
<evidence type="ECO:0000256" key="9">
    <source>
        <dbReference type="ARBA" id="ARBA00023303"/>
    </source>
</evidence>
<sequence>MKSILEYIRKRLKHSFDNIQNERLKYNLLQAIPFWIASLLTGGLAVMYAKLFEWSEHLLFSLLAWQGWLIFILAPIGFVLSWWLVQRYAPYSKGSGIPQVMASVSLATPRQRRKIKYLLSYKIIIIKILSSIILVLGGGAIGREGPTIQIAGSVFRFINQVLPKWWPKLSIKNMIMTGAAAGLSAAFNTPLGGVVFAVEELAKTHINNFKTALFTAVIVAGLTAQTLAGSYLYLGYPKTSGVGLEIILPVILVSFICGILSSKFSRFMLALSKFRAKFKNTRQQLLFLILSALLIAFCAYFINREILGSGKGIIERLLFSNDKTELWYIPLFRMLGPAIAFTSGGAGGIFAPALSAGASCGAFISSLLNLTANETNVIILAGMVSFLTGITRAPFTSAILVLEMTDRHSLIFYLMLSGMISSISALLVSRNSLYDELKENYLDELETKFGTPVSNQKQKIQMSDLGKKNTLSD</sequence>
<evidence type="ECO:0000256" key="8">
    <source>
        <dbReference type="ARBA" id="ARBA00023214"/>
    </source>
</evidence>
<feature type="transmembrane region" description="Helical" evidence="10">
    <location>
        <begin position="174"/>
        <end position="199"/>
    </location>
</feature>
<feature type="transmembrane region" description="Helical" evidence="10">
    <location>
        <begin position="246"/>
        <end position="264"/>
    </location>
</feature>
<dbReference type="InterPro" id="IPR014743">
    <property type="entry name" value="Cl-channel_core"/>
</dbReference>
<feature type="transmembrane region" description="Helical" evidence="10">
    <location>
        <begin position="211"/>
        <end position="234"/>
    </location>
</feature>
<dbReference type="Proteomes" id="UP000189883">
    <property type="component" value="Chromosome"/>
</dbReference>
<keyword evidence="8" id="KW-0868">Chloride</keyword>
<protein>
    <submittedName>
        <fullName evidence="11">H(+)/Cl(-) exchange transporter ClcA</fullName>
    </submittedName>
</protein>
<evidence type="ECO:0000313" key="12">
    <source>
        <dbReference type="Proteomes" id="UP000189883"/>
    </source>
</evidence>
<dbReference type="PANTHER" id="PTHR43427">
    <property type="entry name" value="CHLORIDE CHANNEL PROTEIN CLC-E"/>
    <property type="match status" value="1"/>
</dbReference>
<reference evidence="11 12" key="1">
    <citation type="submission" date="2015-06" db="EMBL/GenBank/DDBJ databases">
        <title>R. anatipestifer strain HXb2 is the most virulent strain so far, and the genome sequence would help us uncover the pathogenesis.</title>
        <authorList>
            <person name="Hu Q."/>
            <person name="Qi J."/>
            <person name="Bo H."/>
            <person name="Liu G."/>
            <person name="Tao M."/>
            <person name="Ding Y."/>
            <person name="Xue Y."/>
        </authorList>
    </citation>
    <scope>NUCLEOTIDE SEQUENCE [LARGE SCALE GENOMIC DNA]</scope>
    <source>
        <strain evidence="11 12">HXb2</strain>
    </source>
</reference>
<dbReference type="PRINTS" id="PR00762">
    <property type="entry name" value="CLCHANNEL"/>
</dbReference>
<feature type="transmembrane region" description="Helical" evidence="10">
    <location>
        <begin position="32"/>
        <end position="51"/>
    </location>
</feature>
<evidence type="ECO:0000256" key="6">
    <source>
        <dbReference type="ARBA" id="ARBA00023136"/>
    </source>
</evidence>
<evidence type="ECO:0000313" key="11">
    <source>
        <dbReference type="EMBL" id="AQY21171.1"/>
    </source>
</evidence>
<evidence type="ECO:0000256" key="3">
    <source>
        <dbReference type="ARBA" id="ARBA00022692"/>
    </source>
</evidence>
<feature type="transmembrane region" description="Helical" evidence="10">
    <location>
        <begin position="377"/>
        <end position="402"/>
    </location>
</feature>
<keyword evidence="4 10" id="KW-1133">Transmembrane helix</keyword>
<feature type="transmembrane region" description="Helical" evidence="10">
    <location>
        <begin position="119"/>
        <end position="141"/>
    </location>
</feature>
<evidence type="ECO:0000256" key="10">
    <source>
        <dbReference type="SAM" id="Phobius"/>
    </source>
</evidence>
<keyword evidence="7" id="KW-0869">Chloride channel</keyword>
<dbReference type="InterPro" id="IPR001807">
    <property type="entry name" value="ClC"/>
</dbReference>
<name>A0A1S7DQ69_RIEAN</name>
<gene>
    <name evidence="11" type="primary">clcA</name>
    <name evidence="11" type="ORF">AB406_0207</name>
</gene>
<keyword evidence="9" id="KW-0407">Ion channel</keyword>
<dbReference type="Pfam" id="PF00654">
    <property type="entry name" value="Voltage_CLC"/>
    <property type="match status" value="1"/>
</dbReference>
<accession>A0A1S7DQ69</accession>
<dbReference type="InterPro" id="IPR050368">
    <property type="entry name" value="ClC-type_chloride_channel"/>
</dbReference>
<dbReference type="AlphaFoldDB" id="A0A1S7DQ69"/>